<reference evidence="2" key="1">
    <citation type="submission" date="2016-06" db="EMBL/GenBank/DDBJ databases">
        <authorList>
            <person name="Varghese N."/>
        </authorList>
    </citation>
    <scope>NUCLEOTIDE SEQUENCE [LARGE SCALE GENOMIC DNA]</scope>
    <source>
        <strain evidence="2">DSM 45344</strain>
    </source>
</reference>
<sequence>MLKLEQANTIIAAAIARGRAMNLDPLAVAVLDAGGHLLAFQREDGAGFARFHLAHAKAWGALGMGFGTRELMERAESFPAFVMAASAATGGRMIPSPGGVLILDANAAVIGAVGASGDAGDNDEICVLAAIDAVGLAARPGAGEG</sequence>
<dbReference type="InterPro" id="IPR038084">
    <property type="entry name" value="PduO/GlcC-like_sf"/>
</dbReference>
<accession>A0A1C3N5C6</accession>
<dbReference type="Gene3D" id="3.30.450.150">
    <property type="entry name" value="Haem-degrading domain"/>
    <property type="match status" value="1"/>
</dbReference>
<keyword evidence="2" id="KW-1185">Reference proteome</keyword>
<dbReference type="PANTHER" id="PTHR34309:SF10">
    <property type="entry name" value="SLR1406 PROTEIN"/>
    <property type="match status" value="1"/>
</dbReference>
<proteinExistence type="predicted"/>
<gene>
    <name evidence="1" type="ORF">GA0070620_3303</name>
</gene>
<dbReference type="InterPro" id="IPR052517">
    <property type="entry name" value="GlcG_carb_metab_protein"/>
</dbReference>
<name>A0A1C3N5C6_9ACTN</name>
<dbReference type="Pfam" id="PF03928">
    <property type="entry name" value="HbpS-like"/>
    <property type="match status" value="1"/>
</dbReference>
<dbReference type="InterPro" id="IPR005624">
    <property type="entry name" value="PduO/GlcC-like"/>
</dbReference>
<dbReference type="STRING" id="307121.GA0070620_3303"/>
<dbReference type="SUPFAM" id="SSF143744">
    <property type="entry name" value="GlcG-like"/>
    <property type="match status" value="1"/>
</dbReference>
<dbReference type="AlphaFoldDB" id="A0A1C3N5C6"/>
<evidence type="ECO:0000313" key="1">
    <source>
        <dbReference type="EMBL" id="SBV27775.1"/>
    </source>
</evidence>
<dbReference type="PANTHER" id="PTHR34309">
    <property type="entry name" value="SLR1406 PROTEIN"/>
    <property type="match status" value="1"/>
</dbReference>
<evidence type="ECO:0000313" key="2">
    <source>
        <dbReference type="Proteomes" id="UP000199393"/>
    </source>
</evidence>
<dbReference type="EMBL" id="LT598496">
    <property type="protein sequence ID" value="SBV27775.1"/>
    <property type="molecule type" value="Genomic_DNA"/>
</dbReference>
<protein>
    <submittedName>
        <fullName evidence="1">Uncharacterized conserved protein GlcG, DUF336 family</fullName>
    </submittedName>
</protein>
<dbReference type="Proteomes" id="UP000199393">
    <property type="component" value="Chromosome I"/>
</dbReference>
<organism evidence="1 2">
    <name type="scientific">Micromonospora krabiensis</name>
    <dbReference type="NCBI Taxonomy" id="307121"/>
    <lineage>
        <taxon>Bacteria</taxon>
        <taxon>Bacillati</taxon>
        <taxon>Actinomycetota</taxon>
        <taxon>Actinomycetes</taxon>
        <taxon>Micromonosporales</taxon>
        <taxon>Micromonosporaceae</taxon>
        <taxon>Micromonospora</taxon>
    </lineage>
</organism>